<dbReference type="WBParaSite" id="SSLN_0000874401-mRNA-1">
    <property type="protein sequence ID" value="SSLN_0000874401-mRNA-1"/>
    <property type="gene ID" value="SSLN_0000874401"/>
</dbReference>
<organism evidence="3">
    <name type="scientific">Schistocephalus solidus</name>
    <name type="common">Tapeworm</name>
    <dbReference type="NCBI Taxonomy" id="70667"/>
    <lineage>
        <taxon>Eukaryota</taxon>
        <taxon>Metazoa</taxon>
        <taxon>Spiralia</taxon>
        <taxon>Lophotrochozoa</taxon>
        <taxon>Platyhelminthes</taxon>
        <taxon>Cestoda</taxon>
        <taxon>Eucestoda</taxon>
        <taxon>Diphyllobothriidea</taxon>
        <taxon>Diphyllobothriidae</taxon>
        <taxon>Schistocephalus</taxon>
    </lineage>
</organism>
<keyword evidence="2" id="KW-1185">Reference proteome</keyword>
<reference evidence="1 2" key="2">
    <citation type="submission" date="2018-11" db="EMBL/GenBank/DDBJ databases">
        <authorList>
            <consortium name="Pathogen Informatics"/>
        </authorList>
    </citation>
    <scope>NUCLEOTIDE SEQUENCE [LARGE SCALE GENOMIC DNA]</scope>
    <source>
        <strain evidence="1 2">NST_G2</strain>
    </source>
</reference>
<gene>
    <name evidence="1" type="ORF">SSLN_LOCUS8411</name>
</gene>
<evidence type="ECO:0000313" key="1">
    <source>
        <dbReference type="EMBL" id="VDL94796.1"/>
    </source>
</evidence>
<reference evidence="3" key="1">
    <citation type="submission" date="2016-06" db="UniProtKB">
        <authorList>
            <consortium name="WormBaseParasite"/>
        </authorList>
    </citation>
    <scope>IDENTIFICATION</scope>
</reference>
<evidence type="ECO:0000313" key="2">
    <source>
        <dbReference type="Proteomes" id="UP000275846"/>
    </source>
</evidence>
<evidence type="ECO:0000313" key="3">
    <source>
        <dbReference type="WBParaSite" id="SSLN_0000874401-mRNA-1"/>
    </source>
</evidence>
<dbReference type="Proteomes" id="UP000275846">
    <property type="component" value="Unassembled WGS sequence"/>
</dbReference>
<proteinExistence type="predicted"/>
<dbReference type="EMBL" id="UYSU01034637">
    <property type="protein sequence ID" value="VDL94796.1"/>
    <property type="molecule type" value="Genomic_DNA"/>
</dbReference>
<accession>A0A183SW13</accession>
<protein>
    <submittedName>
        <fullName evidence="1 3">Uncharacterized protein</fullName>
    </submittedName>
</protein>
<dbReference type="AlphaFoldDB" id="A0A183SW13"/>
<sequence length="150" mass="16355">MVLIARELARYKVGIVTLSATQLSEKGQLEKVGAGCTFFWSCRPKAERRDPGHQLLHDESPLSFRGGKFATTISAYGPLLRSSDAAKDKFYEDLQALLATVPEAKYLVTSTLASGQTTLLGRECMVPTVSVTVTTTASFFYEPVRNTVAC</sequence>
<name>A0A183SW13_SCHSO</name>